<dbReference type="RefSeq" id="WP_022111922.1">
    <property type="nucleotide sequence ID" value="NZ_CP102289.1"/>
</dbReference>
<name>A0A3R6E695_9FIRM</name>
<dbReference type="EMBL" id="QRID01000054">
    <property type="protein sequence ID" value="RHG23229.1"/>
    <property type="molecule type" value="Genomic_DNA"/>
</dbReference>
<proteinExistence type="inferred from homology"/>
<dbReference type="InterPro" id="IPR002559">
    <property type="entry name" value="Transposase_11"/>
</dbReference>
<evidence type="ECO:0000313" key="10">
    <source>
        <dbReference type="Proteomes" id="UP000284051"/>
    </source>
</evidence>
<evidence type="ECO:0000259" key="5">
    <source>
        <dbReference type="Pfam" id="PF01609"/>
    </source>
</evidence>
<comment type="caution">
    <text evidence="7">The sequence shown here is derived from an EMBL/GenBank/DDBJ whole genome shotgun (WGS) entry which is preliminary data.</text>
</comment>
<dbReference type="Gene3D" id="3.90.350.10">
    <property type="entry name" value="Transposase Inhibitor Protein From Tn5, Chain A, domain 1"/>
    <property type="match status" value="1"/>
</dbReference>
<evidence type="ECO:0000313" key="9">
    <source>
        <dbReference type="Proteomes" id="UP000283513"/>
    </source>
</evidence>
<dbReference type="Proteomes" id="UP000284051">
    <property type="component" value="Unassembled WGS sequence"/>
</dbReference>
<reference evidence="6 11" key="2">
    <citation type="submission" date="2019-10" db="EMBL/GenBank/DDBJ databases">
        <title>Roseburia spp. ameliorate alcoholic fatty liver via restoration of gut barrier function.</title>
        <authorList>
            <person name="Seo B."/>
            <person name="Ko G."/>
        </authorList>
    </citation>
    <scope>NUCLEOTIDE SEQUENCE [LARGE SCALE GENOMIC DNA]</scope>
    <source>
        <strain evidence="6 11">SNUG30017</strain>
    </source>
</reference>
<evidence type="ECO:0000313" key="8">
    <source>
        <dbReference type="EMBL" id="RHG23229.1"/>
    </source>
</evidence>
<sequence>MNYSTEVKQKLLSIITKMDSYYWLFTKHPKTDFSRKKKWSFEEVMKFMLTMEGKALRDELLEYFEFDNTTPSNSSFNQRRAQILPEAFEFLFQEFTKSFTDNVTYNGLRLIACDGSDLCIAHNPQDETTYFQTLPDRKGYNLLHLNAFYDLCSRQYTDAIIQPSRLANERRAMCEMIDRYNDTSAIFIADRGYENYNIFAHVEHKGMYYLIRVKDITSNGITSKLTMLPESGEFDEWVNVTLTKKQTNEVKANPKKYRVIDKKTPFDYLDLHFNNFYEMKMRVIRFPIPQGSYECIITNLPQDKFNSDEIKRLYAKRWGIETSFRELKYALGLTRFHSKKPEYIMQEIWSRMTLYNFCEIIATNVVINEKKGCKHTYQLNYTRAIRICCYFLSIKKEKAPPDVEYLIGHELLPIRPGRTDPRKVKPQSAISFLYRAA</sequence>
<evidence type="ECO:0000313" key="11">
    <source>
        <dbReference type="Proteomes" id="UP000479531"/>
    </source>
</evidence>
<feature type="domain" description="Transposase IS4-like" evidence="5">
    <location>
        <begin position="109"/>
        <end position="357"/>
    </location>
</feature>
<accession>A0A3R6E695</accession>
<protein>
    <submittedName>
        <fullName evidence="7">IS4 family transposase</fullName>
    </submittedName>
</protein>
<gene>
    <name evidence="8" type="ORF">DW264_19115</name>
    <name evidence="7" type="ORF">DW856_03470</name>
    <name evidence="6" type="ORF">GCK47_10390</name>
</gene>
<dbReference type="InterPro" id="IPR012337">
    <property type="entry name" value="RNaseH-like_sf"/>
</dbReference>
<dbReference type="Proteomes" id="UP000479531">
    <property type="component" value="Unassembled WGS sequence"/>
</dbReference>
<keyword evidence="3" id="KW-0238">DNA-binding</keyword>
<keyword evidence="2" id="KW-0815">Transposition</keyword>
<organism evidence="7 9">
    <name type="scientific">Roseburia intestinalis</name>
    <dbReference type="NCBI Taxonomy" id="166486"/>
    <lineage>
        <taxon>Bacteria</taxon>
        <taxon>Bacillati</taxon>
        <taxon>Bacillota</taxon>
        <taxon>Clostridia</taxon>
        <taxon>Lachnospirales</taxon>
        <taxon>Lachnospiraceae</taxon>
        <taxon>Roseburia</taxon>
    </lineage>
</organism>
<comment type="similarity">
    <text evidence="1">Belongs to the transposase 11 family.</text>
</comment>
<dbReference type="Proteomes" id="UP000283513">
    <property type="component" value="Unassembled WGS sequence"/>
</dbReference>
<evidence type="ECO:0000256" key="2">
    <source>
        <dbReference type="ARBA" id="ARBA00022578"/>
    </source>
</evidence>
<keyword evidence="4" id="KW-0233">DNA recombination</keyword>
<dbReference type="GO" id="GO:0003677">
    <property type="term" value="F:DNA binding"/>
    <property type="evidence" value="ECO:0007669"/>
    <property type="project" value="UniProtKB-KW"/>
</dbReference>
<dbReference type="GO" id="GO:0006313">
    <property type="term" value="P:DNA transposition"/>
    <property type="evidence" value="ECO:0007669"/>
    <property type="project" value="InterPro"/>
</dbReference>
<evidence type="ECO:0000313" key="6">
    <source>
        <dbReference type="EMBL" id="MVQ46098.1"/>
    </source>
</evidence>
<dbReference type="GeneID" id="61433758"/>
<dbReference type="GO" id="GO:0004803">
    <property type="term" value="F:transposase activity"/>
    <property type="evidence" value="ECO:0007669"/>
    <property type="project" value="InterPro"/>
</dbReference>
<evidence type="ECO:0000256" key="4">
    <source>
        <dbReference type="ARBA" id="ARBA00023172"/>
    </source>
</evidence>
<reference evidence="9 10" key="1">
    <citation type="submission" date="2018-08" db="EMBL/GenBank/DDBJ databases">
        <title>A genome reference for cultivated species of the human gut microbiota.</title>
        <authorList>
            <person name="Zou Y."/>
            <person name="Xue W."/>
            <person name="Luo G."/>
        </authorList>
    </citation>
    <scope>NUCLEOTIDE SEQUENCE [LARGE SCALE GENOMIC DNA]</scope>
    <source>
        <strain evidence="8 10">AM22-21LB</strain>
        <strain evidence="7 9">AM37-1AC</strain>
    </source>
</reference>
<dbReference type="EMBL" id="WGGT01000011">
    <property type="protein sequence ID" value="MVQ46098.1"/>
    <property type="molecule type" value="Genomic_DNA"/>
</dbReference>
<evidence type="ECO:0000256" key="3">
    <source>
        <dbReference type="ARBA" id="ARBA00023125"/>
    </source>
</evidence>
<evidence type="ECO:0000313" key="7">
    <source>
        <dbReference type="EMBL" id="RHC19934.1"/>
    </source>
</evidence>
<dbReference type="SUPFAM" id="SSF53098">
    <property type="entry name" value="Ribonuclease H-like"/>
    <property type="match status" value="1"/>
</dbReference>
<evidence type="ECO:0000256" key="1">
    <source>
        <dbReference type="ARBA" id="ARBA00010075"/>
    </source>
</evidence>
<dbReference type="PANTHER" id="PTHR33258:SF1">
    <property type="entry name" value="TRANSPOSASE INSL FOR INSERTION SEQUENCE ELEMENT IS186A-RELATED"/>
    <property type="match status" value="1"/>
</dbReference>
<dbReference type="Pfam" id="PF01609">
    <property type="entry name" value="DDE_Tnp_1"/>
    <property type="match status" value="1"/>
</dbReference>
<dbReference type="AlphaFoldDB" id="A0A3R6E695"/>
<dbReference type="InterPro" id="IPR047952">
    <property type="entry name" value="Transpos_IS4"/>
</dbReference>
<dbReference type="PANTHER" id="PTHR33258">
    <property type="entry name" value="TRANSPOSASE INSL FOR INSERTION SEQUENCE ELEMENT IS186A-RELATED"/>
    <property type="match status" value="1"/>
</dbReference>
<dbReference type="EMBL" id="QSHO01000002">
    <property type="protein sequence ID" value="RHC19934.1"/>
    <property type="molecule type" value="Genomic_DNA"/>
</dbReference>
<dbReference type="NCBIfam" id="NF033592">
    <property type="entry name" value="transpos_IS4_1"/>
    <property type="match status" value="1"/>
</dbReference>